<sequence length="184" mass="19423">MAAALLLIDLQEAIRDPAWARHGPRNNPGAESNQAVLLALWRARGDPVIHIRHDSKVAGSAYRAGTPGHAFLDHARPLPGETIVAKTVNCAFIGTDLEAHLRSRGIEVLVVAGVITNNSVEATVRVAGNLGFDVRLVGDACFTFAVRDGDGRVHAAENVHALSLANMAGEYAEIVGTAAVLHDC</sequence>
<dbReference type="PANTHER" id="PTHR43540:SF1">
    <property type="entry name" value="ISOCHORISMATASE HYDROLASE"/>
    <property type="match status" value="1"/>
</dbReference>
<dbReference type="GO" id="GO:0016787">
    <property type="term" value="F:hydrolase activity"/>
    <property type="evidence" value="ECO:0007669"/>
    <property type="project" value="UniProtKB-KW"/>
</dbReference>
<proteinExistence type="predicted"/>
<dbReference type="Gene3D" id="3.40.50.850">
    <property type="entry name" value="Isochorismatase-like"/>
    <property type="match status" value="1"/>
</dbReference>
<dbReference type="EMBL" id="BMJM01000010">
    <property type="protein sequence ID" value="GGE18660.1"/>
    <property type="molecule type" value="Genomic_DNA"/>
</dbReference>
<keyword evidence="4" id="KW-1185">Reference proteome</keyword>
<accession>A0A916ZZZ2</accession>
<organism evidence="3 4">
    <name type="scientific">Sandarakinorhabdus glacialis</name>
    <dbReference type="NCBI Taxonomy" id="1614636"/>
    <lineage>
        <taxon>Bacteria</taxon>
        <taxon>Pseudomonadati</taxon>
        <taxon>Pseudomonadota</taxon>
        <taxon>Alphaproteobacteria</taxon>
        <taxon>Sphingomonadales</taxon>
        <taxon>Sphingosinicellaceae</taxon>
        <taxon>Sandarakinorhabdus</taxon>
    </lineage>
</organism>
<dbReference type="InterPro" id="IPR036380">
    <property type="entry name" value="Isochorismatase-like_sf"/>
</dbReference>
<dbReference type="Proteomes" id="UP000635071">
    <property type="component" value="Unassembled WGS sequence"/>
</dbReference>
<keyword evidence="1" id="KW-0378">Hydrolase</keyword>
<dbReference type="InterPro" id="IPR050272">
    <property type="entry name" value="Isochorismatase-like_hydrls"/>
</dbReference>
<dbReference type="AlphaFoldDB" id="A0A916ZZZ2"/>
<feature type="domain" description="Isochorismatase-like" evidence="2">
    <location>
        <begin position="3"/>
        <end position="177"/>
    </location>
</feature>
<evidence type="ECO:0000313" key="4">
    <source>
        <dbReference type="Proteomes" id="UP000635071"/>
    </source>
</evidence>
<evidence type="ECO:0000313" key="3">
    <source>
        <dbReference type="EMBL" id="GGE18660.1"/>
    </source>
</evidence>
<dbReference type="RefSeq" id="WP_188763474.1">
    <property type="nucleotide sequence ID" value="NZ_BMJM01000010.1"/>
</dbReference>
<evidence type="ECO:0000259" key="2">
    <source>
        <dbReference type="Pfam" id="PF00857"/>
    </source>
</evidence>
<gene>
    <name evidence="3" type="ORF">GCM10011529_26360</name>
</gene>
<dbReference type="InterPro" id="IPR000868">
    <property type="entry name" value="Isochorismatase-like_dom"/>
</dbReference>
<dbReference type="CDD" id="cd01014">
    <property type="entry name" value="nicotinamidase_related"/>
    <property type="match status" value="1"/>
</dbReference>
<name>A0A916ZZZ2_9SPHN</name>
<reference evidence="3" key="2">
    <citation type="submission" date="2020-09" db="EMBL/GenBank/DDBJ databases">
        <authorList>
            <person name="Sun Q."/>
            <person name="Zhou Y."/>
        </authorList>
    </citation>
    <scope>NUCLEOTIDE SEQUENCE</scope>
    <source>
        <strain evidence="3">CGMCC 1.15519</strain>
    </source>
</reference>
<dbReference type="PANTHER" id="PTHR43540">
    <property type="entry name" value="PEROXYUREIDOACRYLATE/UREIDOACRYLATE AMIDOHYDROLASE-RELATED"/>
    <property type="match status" value="1"/>
</dbReference>
<dbReference type="Pfam" id="PF00857">
    <property type="entry name" value="Isochorismatase"/>
    <property type="match status" value="1"/>
</dbReference>
<comment type="caution">
    <text evidence="3">The sequence shown here is derived from an EMBL/GenBank/DDBJ whole genome shotgun (WGS) entry which is preliminary data.</text>
</comment>
<reference evidence="3" key="1">
    <citation type="journal article" date="2014" name="Int. J. Syst. Evol. Microbiol.">
        <title>Complete genome sequence of Corynebacterium casei LMG S-19264T (=DSM 44701T), isolated from a smear-ripened cheese.</title>
        <authorList>
            <consortium name="US DOE Joint Genome Institute (JGI-PGF)"/>
            <person name="Walter F."/>
            <person name="Albersmeier A."/>
            <person name="Kalinowski J."/>
            <person name="Ruckert C."/>
        </authorList>
    </citation>
    <scope>NUCLEOTIDE SEQUENCE</scope>
    <source>
        <strain evidence="3">CGMCC 1.15519</strain>
    </source>
</reference>
<evidence type="ECO:0000256" key="1">
    <source>
        <dbReference type="ARBA" id="ARBA00022801"/>
    </source>
</evidence>
<protein>
    <submittedName>
        <fullName evidence="3">Isochorismatase</fullName>
    </submittedName>
</protein>
<dbReference type="SUPFAM" id="SSF52499">
    <property type="entry name" value="Isochorismatase-like hydrolases"/>
    <property type="match status" value="1"/>
</dbReference>